<gene>
    <name evidence="1" type="ORF">ACFPKY_17425</name>
</gene>
<evidence type="ECO:0008006" key="3">
    <source>
        <dbReference type="Google" id="ProtNLM"/>
    </source>
</evidence>
<evidence type="ECO:0000313" key="1">
    <source>
        <dbReference type="EMBL" id="MFC5494896.1"/>
    </source>
</evidence>
<protein>
    <recommendedName>
        <fullName evidence="3">Sulfotransferase family protein</fullName>
    </recommendedName>
</protein>
<comment type="caution">
    <text evidence="1">The sequence shown here is derived from an EMBL/GenBank/DDBJ whole genome shotgun (WGS) entry which is preliminary data.</text>
</comment>
<dbReference type="InterPro" id="IPR027417">
    <property type="entry name" value="P-loop_NTPase"/>
</dbReference>
<dbReference type="Proteomes" id="UP001595956">
    <property type="component" value="Unassembled WGS sequence"/>
</dbReference>
<dbReference type="SUPFAM" id="SSF52540">
    <property type="entry name" value="P-loop containing nucleoside triphosphate hydrolases"/>
    <property type="match status" value="1"/>
</dbReference>
<proteinExistence type="predicted"/>
<evidence type="ECO:0000313" key="2">
    <source>
        <dbReference type="Proteomes" id="UP001595956"/>
    </source>
</evidence>
<sequence>MAQRVILHVGAMKSGTSYLQRLLFLNRDRLADQGVLVPGNAWPDQVRAVSEVLERKRVVAAPPEGAWQGMVDEIGAASGTAVISMEFLGPAAAAKIERVVSSFPTGTVEVVVTARDLGRSIPAMWQETLKNGRFLPYDEYVAAIADRDGLGRRFWREQDVAGICERWSAAVGVDRMTLVTVPTPGAPSTLLWERFASTLGVDPAGFAEPGPTNESLGAASAEVLRLLNERVEGMAYGEYARKVKQQLAKRVLAKRRGEEPGVGYEPSPWLRERAGQLVEQLRGSGIRVVGDLAELTPLAVSGARPGGLPPEEQLAAAVAAIEGLVRASGNGKSAD</sequence>
<keyword evidence="2" id="KW-1185">Reference proteome</keyword>
<dbReference type="RefSeq" id="WP_345175161.1">
    <property type="nucleotide sequence ID" value="NZ_BAABFQ010000005.1"/>
</dbReference>
<accession>A0ABW0N2N4</accession>
<name>A0ABW0N2N4_9ACTN</name>
<reference evidence="2" key="1">
    <citation type="journal article" date="2019" name="Int. J. Syst. Evol. Microbiol.">
        <title>The Global Catalogue of Microorganisms (GCM) 10K type strain sequencing project: providing services to taxonomists for standard genome sequencing and annotation.</title>
        <authorList>
            <consortium name="The Broad Institute Genomics Platform"/>
            <consortium name="The Broad Institute Genome Sequencing Center for Infectious Disease"/>
            <person name="Wu L."/>
            <person name="Ma J."/>
        </authorList>
    </citation>
    <scope>NUCLEOTIDE SEQUENCE [LARGE SCALE GENOMIC DNA]</scope>
    <source>
        <strain evidence="2">KACC 13778</strain>
    </source>
</reference>
<organism evidence="1 2">
    <name type="scientific">Nocardioides caricicola</name>
    <dbReference type="NCBI Taxonomy" id="634770"/>
    <lineage>
        <taxon>Bacteria</taxon>
        <taxon>Bacillati</taxon>
        <taxon>Actinomycetota</taxon>
        <taxon>Actinomycetes</taxon>
        <taxon>Propionibacteriales</taxon>
        <taxon>Nocardioidaceae</taxon>
        <taxon>Nocardioides</taxon>
    </lineage>
</organism>
<dbReference type="EMBL" id="JBHSMD010000006">
    <property type="protein sequence ID" value="MFC5494896.1"/>
    <property type="molecule type" value="Genomic_DNA"/>
</dbReference>